<proteinExistence type="predicted"/>
<evidence type="ECO:0000313" key="3">
    <source>
        <dbReference type="Proteomes" id="UP001240171"/>
    </source>
</evidence>
<keyword evidence="1" id="KW-1133">Transmembrane helix</keyword>
<comment type="caution">
    <text evidence="2">The sequence shown here is derived from an EMBL/GenBank/DDBJ whole genome shotgun (WGS) entry which is preliminary data.</text>
</comment>
<dbReference type="InterPro" id="IPR043748">
    <property type="entry name" value="DUF5693"/>
</dbReference>
<keyword evidence="3" id="KW-1185">Reference proteome</keyword>
<name>A0ABT9CB99_9BACL</name>
<accession>A0ABT9CB99</accession>
<feature type="transmembrane region" description="Helical" evidence="1">
    <location>
        <begin position="462"/>
        <end position="483"/>
    </location>
</feature>
<dbReference type="Pfam" id="PF18949">
    <property type="entry name" value="DUF5693"/>
    <property type="match status" value="1"/>
</dbReference>
<dbReference type="RefSeq" id="WP_305023721.1">
    <property type="nucleotide sequence ID" value="NZ_JAUQTB010000003.1"/>
</dbReference>
<protein>
    <submittedName>
        <fullName evidence="2">DUF5693 family protein</fullName>
    </submittedName>
</protein>
<dbReference type="Proteomes" id="UP001240171">
    <property type="component" value="Unassembled WGS sequence"/>
</dbReference>
<gene>
    <name evidence="2" type="ORF">Q5741_08915</name>
</gene>
<feature type="transmembrane region" description="Helical" evidence="1">
    <location>
        <begin position="638"/>
        <end position="662"/>
    </location>
</feature>
<feature type="transmembrane region" description="Helical" evidence="1">
    <location>
        <begin position="585"/>
        <end position="600"/>
    </location>
</feature>
<keyword evidence="1" id="KW-0472">Membrane</keyword>
<feature type="transmembrane region" description="Helical" evidence="1">
    <location>
        <begin position="371"/>
        <end position="392"/>
    </location>
</feature>
<evidence type="ECO:0000313" key="2">
    <source>
        <dbReference type="EMBL" id="MDO7906539.1"/>
    </source>
</evidence>
<feature type="transmembrane region" description="Helical" evidence="1">
    <location>
        <begin position="421"/>
        <end position="439"/>
    </location>
</feature>
<dbReference type="EMBL" id="JAUQTB010000003">
    <property type="protein sequence ID" value="MDO7906539.1"/>
    <property type="molecule type" value="Genomic_DNA"/>
</dbReference>
<feature type="transmembrane region" description="Helical" evidence="1">
    <location>
        <begin position="607"/>
        <end position="626"/>
    </location>
</feature>
<sequence length="671" mass="75103">MHQKWQYWNKVSRKWLAVLVVLGILASIPIISDRIKTETSANNVEMVFDYRDLVDISVYQAHPQDYIQEQLARLKAAGVNTMALYESSLDELRKSRRIMIFNTQDLANKKNQLIPANTNYTYVVFTSSEYASALTPLIERTFHSVDIDVQPWSYNGQQGLVIQTPPENATIKPLWQDPITLKMLRDQGFNIMPRLGDSLPYNSEDVEQLLSYYEENGVKRILFEGDAVKGFNDNEDKNSLVDFAELLNRHGIGMAAIENLKKPQKGFSTVAYLTHYNVVRLYSLSDRDASLDVDTIADRFALATKDRKIRMLYLNVSPARNSAKAEITDQMDNLLDALGSEGHAVQMIEDNGFKLGQAEAFKVAESSYERYLKIVVTLGAVAFVALMISYFIPYLTIPAFVLGLLGFAALYKLNANLFEQGLALLVAISAPTVAVILAVRKVTASQAKEAAVPVGNRLVRSLVLYVITAVISLSAVPFMISLLNNITYSLVINQFRGVSLLHVAPIGLIAIYVFFYRGISIRKELPKLLRMPITVMMVIVVAVIGIVGMYYLSRTGNGGTVSPLEMSFRTAMENLFGVRPRNKEFLMAHPIFILGAFLAFKYRNAVFLFIIAVIGQLSMVDTFAHIHSPATLSFIRGVLGLGLGLIFGIIAVLVWQLGEGLWKRWMPRLKR</sequence>
<organism evidence="2 3">
    <name type="scientific">Paenibacillus lacisoli</name>
    <dbReference type="NCBI Taxonomy" id="3064525"/>
    <lineage>
        <taxon>Bacteria</taxon>
        <taxon>Bacillati</taxon>
        <taxon>Bacillota</taxon>
        <taxon>Bacilli</taxon>
        <taxon>Bacillales</taxon>
        <taxon>Paenibacillaceae</taxon>
        <taxon>Paenibacillus</taxon>
    </lineage>
</organism>
<feature type="transmembrane region" description="Helical" evidence="1">
    <location>
        <begin position="495"/>
        <end position="516"/>
    </location>
</feature>
<keyword evidence="1" id="KW-0812">Transmembrane</keyword>
<feature type="transmembrane region" description="Helical" evidence="1">
    <location>
        <begin position="528"/>
        <end position="552"/>
    </location>
</feature>
<evidence type="ECO:0000256" key="1">
    <source>
        <dbReference type="SAM" id="Phobius"/>
    </source>
</evidence>
<reference evidence="2 3" key="1">
    <citation type="submission" date="2023-07" db="EMBL/GenBank/DDBJ databases">
        <title>Paenibacillus sp. JX-17 nov. isolated from soil.</title>
        <authorList>
            <person name="Wan Y."/>
            <person name="Liu B."/>
        </authorList>
    </citation>
    <scope>NUCLEOTIDE SEQUENCE [LARGE SCALE GENOMIC DNA]</scope>
    <source>
        <strain evidence="2 3">JX-17</strain>
    </source>
</reference>